<dbReference type="AlphaFoldDB" id="A0A922F7A5"/>
<evidence type="ECO:0000256" key="1">
    <source>
        <dbReference type="SAM" id="MobiDB-lite"/>
    </source>
</evidence>
<evidence type="ECO:0000313" key="3">
    <source>
        <dbReference type="Proteomes" id="UP000811246"/>
    </source>
</evidence>
<evidence type="ECO:0000313" key="2">
    <source>
        <dbReference type="EMBL" id="KAG6717286.1"/>
    </source>
</evidence>
<dbReference type="Proteomes" id="UP000811246">
    <property type="component" value="Chromosome 4"/>
</dbReference>
<name>A0A922F7A5_CARIL</name>
<protein>
    <submittedName>
        <fullName evidence="2">Uncharacterized protein</fullName>
    </submittedName>
</protein>
<feature type="compositionally biased region" description="Basic and acidic residues" evidence="1">
    <location>
        <begin position="27"/>
        <end position="51"/>
    </location>
</feature>
<dbReference type="OrthoDB" id="951180at2759"/>
<gene>
    <name evidence="2" type="ORF">I3842_04G091000</name>
</gene>
<reference evidence="2" key="1">
    <citation type="submission" date="2021-01" db="EMBL/GenBank/DDBJ databases">
        <authorList>
            <person name="Lovell J.T."/>
            <person name="Bentley N."/>
            <person name="Bhattarai G."/>
            <person name="Jenkins J.W."/>
            <person name="Sreedasyam A."/>
            <person name="Alarcon Y."/>
            <person name="Bock C."/>
            <person name="Boston L."/>
            <person name="Carlson J."/>
            <person name="Cervantes K."/>
            <person name="Clermont K."/>
            <person name="Krom N."/>
            <person name="Kubenka K."/>
            <person name="Mamidi S."/>
            <person name="Mattison C."/>
            <person name="Monteros M."/>
            <person name="Pisani C."/>
            <person name="Plott C."/>
            <person name="Rajasekar S."/>
            <person name="Rhein H.S."/>
            <person name="Rohla C."/>
            <person name="Song M."/>
            <person name="Hilaire R.S."/>
            <person name="Shu S."/>
            <person name="Wells L."/>
            <person name="Wang X."/>
            <person name="Webber J."/>
            <person name="Heerema R.J."/>
            <person name="Klein P."/>
            <person name="Conner P."/>
            <person name="Grauke L."/>
            <person name="Grimwood J."/>
            <person name="Schmutz J."/>
            <person name="Randall J.J."/>
        </authorList>
    </citation>
    <scope>NUCLEOTIDE SEQUENCE</scope>
    <source>
        <tissue evidence="2">Leaf</tissue>
    </source>
</reference>
<dbReference type="EMBL" id="CM031828">
    <property type="protein sequence ID" value="KAG6717286.1"/>
    <property type="molecule type" value="Genomic_DNA"/>
</dbReference>
<organism evidence="2 3">
    <name type="scientific">Carya illinoinensis</name>
    <name type="common">Pecan</name>
    <dbReference type="NCBI Taxonomy" id="32201"/>
    <lineage>
        <taxon>Eukaryota</taxon>
        <taxon>Viridiplantae</taxon>
        <taxon>Streptophyta</taxon>
        <taxon>Embryophyta</taxon>
        <taxon>Tracheophyta</taxon>
        <taxon>Spermatophyta</taxon>
        <taxon>Magnoliopsida</taxon>
        <taxon>eudicotyledons</taxon>
        <taxon>Gunneridae</taxon>
        <taxon>Pentapetalae</taxon>
        <taxon>rosids</taxon>
        <taxon>fabids</taxon>
        <taxon>Fagales</taxon>
        <taxon>Juglandaceae</taxon>
        <taxon>Carya</taxon>
    </lineage>
</organism>
<accession>A0A922F7A5</accession>
<proteinExistence type="predicted"/>
<comment type="caution">
    <text evidence="2">The sequence shown here is derived from an EMBL/GenBank/DDBJ whole genome shotgun (WGS) entry which is preliminary data.</text>
</comment>
<sequence length="77" mass="8638">MGKFTQDLKKGLLHMVESIKACKTGRRGHEEEGEEPKLESAEKLRVQDRAIHIKVARGPKRPSLPQGPPPQTEQLKS</sequence>
<feature type="region of interest" description="Disordered" evidence="1">
    <location>
        <begin position="23"/>
        <end position="77"/>
    </location>
</feature>